<evidence type="ECO:0000313" key="2">
    <source>
        <dbReference type="WBParaSite" id="snap_masked-unitig_18153-processed-gene-0.1-mRNA-1"/>
    </source>
</evidence>
<dbReference type="AlphaFoldDB" id="A0A1I8JLE6"/>
<name>A0A1I8JLE6_9PLAT</name>
<dbReference type="WBParaSite" id="snap_masked-unitig_18153-processed-gene-0.1-mRNA-1">
    <property type="protein sequence ID" value="snap_masked-unitig_18153-processed-gene-0.1-mRNA-1"/>
    <property type="gene ID" value="snap_masked-unitig_18153-processed-gene-0.1"/>
</dbReference>
<evidence type="ECO:0000313" key="1">
    <source>
        <dbReference type="Proteomes" id="UP000095280"/>
    </source>
</evidence>
<dbReference type="Proteomes" id="UP000095280">
    <property type="component" value="Unplaced"/>
</dbReference>
<sequence length="140" mass="16087">MSDWRRLVNQTYQRLVGVDIPLRLRGEISEDGVWYRAEACFCLRKTRLYFVDYGNAEVHEPAPGVQCNLRQPLFLDEPCLAVRCRPPAGLVATGAAHDDDKQQPPEQKQLWLDVKRRYDDGVRQPDVVLYDDAKLTAVCQ</sequence>
<organism evidence="1 2">
    <name type="scientific">Macrostomum lignano</name>
    <dbReference type="NCBI Taxonomy" id="282301"/>
    <lineage>
        <taxon>Eukaryota</taxon>
        <taxon>Metazoa</taxon>
        <taxon>Spiralia</taxon>
        <taxon>Lophotrochozoa</taxon>
        <taxon>Platyhelminthes</taxon>
        <taxon>Rhabditophora</taxon>
        <taxon>Macrostomorpha</taxon>
        <taxon>Macrostomida</taxon>
        <taxon>Macrostomidae</taxon>
        <taxon>Macrostomum</taxon>
    </lineage>
</organism>
<dbReference type="Gene3D" id="2.30.30.140">
    <property type="match status" value="1"/>
</dbReference>
<keyword evidence="1" id="KW-1185">Reference proteome</keyword>
<proteinExistence type="predicted"/>
<protein>
    <submittedName>
        <fullName evidence="2">Tudor domain-containing protein</fullName>
    </submittedName>
</protein>
<reference evidence="2" key="1">
    <citation type="submission" date="2016-11" db="UniProtKB">
        <authorList>
            <consortium name="WormBaseParasite"/>
        </authorList>
    </citation>
    <scope>IDENTIFICATION</scope>
</reference>
<accession>A0A1I8JLE6</accession>